<comment type="caution">
    <text evidence="1">The sequence shown here is derived from an EMBL/GenBank/DDBJ whole genome shotgun (WGS) entry which is preliminary data.</text>
</comment>
<evidence type="ECO:0000313" key="1">
    <source>
        <dbReference type="EMBL" id="GAA2577541.1"/>
    </source>
</evidence>
<dbReference type="RefSeq" id="WP_344228429.1">
    <property type="nucleotide sequence ID" value="NZ_BAAARI010000011.1"/>
</dbReference>
<keyword evidence="2" id="KW-1185">Reference proteome</keyword>
<evidence type="ECO:0000313" key="2">
    <source>
        <dbReference type="Proteomes" id="UP001500274"/>
    </source>
</evidence>
<reference evidence="1 2" key="1">
    <citation type="journal article" date="2019" name="Int. J. Syst. Evol. Microbiol.">
        <title>The Global Catalogue of Microorganisms (GCM) 10K type strain sequencing project: providing services to taxonomists for standard genome sequencing and annotation.</title>
        <authorList>
            <consortium name="The Broad Institute Genomics Platform"/>
            <consortium name="The Broad Institute Genome Sequencing Center for Infectious Disease"/>
            <person name="Wu L."/>
            <person name="Ma J."/>
        </authorList>
    </citation>
    <scope>NUCLEOTIDE SEQUENCE [LARGE SCALE GENOMIC DNA]</scope>
    <source>
        <strain evidence="1 2">JCM 16365</strain>
    </source>
</reference>
<name>A0ABN3PE49_9MICO</name>
<gene>
    <name evidence="1" type="ORF">GCM10009862_16070</name>
</gene>
<dbReference type="EMBL" id="BAAARI010000011">
    <property type="protein sequence ID" value="GAA2577541.1"/>
    <property type="molecule type" value="Genomic_DNA"/>
</dbReference>
<dbReference type="Proteomes" id="UP001500274">
    <property type="component" value="Unassembled WGS sequence"/>
</dbReference>
<protein>
    <submittedName>
        <fullName evidence="1">Uncharacterized protein</fullName>
    </submittedName>
</protein>
<accession>A0ABN3PE49</accession>
<sequence length="76" mass="8461">MALKDRIDADAPRLSKFGQWLASLTPEHRQTIEEWGRDSRVSTSKIIAAIAADDADDGFVGYRANKDTVSAWRQAL</sequence>
<organism evidence="1 2">
    <name type="scientific">Microbacterium binotii</name>
    <dbReference type="NCBI Taxonomy" id="462710"/>
    <lineage>
        <taxon>Bacteria</taxon>
        <taxon>Bacillati</taxon>
        <taxon>Actinomycetota</taxon>
        <taxon>Actinomycetes</taxon>
        <taxon>Micrococcales</taxon>
        <taxon>Microbacteriaceae</taxon>
        <taxon>Microbacterium</taxon>
    </lineage>
</organism>
<proteinExistence type="predicted"/>